<dbReference type="AlphaFoldDB" id="A0A382GI85"/>
<gene>
    <name evidence="1" type="ORF">METZ01_LOCUS226755</name>
</gene>
<name>A0A382GI85_9ZZZZ</name>
<evidence type="ECO:0000313" key="1">
    <source>
        <dbReference type="EMBL" id="SVB73901.1"/>
    </source>
</evidence>
<accession>A0A382GI85</accession>
<protein>
    <submittedName>
        <fullName evidence="1">Uncharacterized protein</fullName>
    </submittedName>
</protein>
<reference evidence="1" key="1">
    <citation type="submission" date="2018-05" db="EMBL/GenBank/DDBJ databases">
        <authorList>
            <person name="Lanie J.A."/>
            <person name="Ng W.-L."/>
            <person name="Kazmierczak K.M."/>
            <person name="Andrzejewski T.M."/>
            <person name="Davidsen T.M."/>
            <person name="Wayne K.J."/>
            <person name="Tettelin H."/>
            <person name="Glass J.I."/>
            <person name="Rusch D."/>
            <person name="Podicherti R."/>
            <person name="Tsui H.-C.T."/>
            <person name="Winkler M.E."/>
        </authorList>
    </citation>
    <scope>NUCLEOTIDE SEQUENCE</scope>
</reference>
<dbReference type="EMBL" id="UINC01055249">
    <property type="protein sequence ID" value="SVB73901.1"/>
    <property type="molecule type" value="Genomic_DNA"/>
</dbReference>
<proteinExistence type="predicted"/>
<organism evidence="1">
    <name type="scientific">marine metagenome</name>
    <dbReference type="NCBI Taxonomy" id="408172"/>
    <lineage>
        <taxon>unclassified sequences</taxon>
        <taxon>metagenomes</taxon>
        <taxon>ecological metagenomes</taxon>
    </lineage>
</organism>
<sequence length="43" mass="5291">MRKEFAVEDLMKFLQQHNFTVNIKSTFYEMTSILYAKNKEFRI</sequence>